<name>A0ABY3XX36_9ACTN</name>
<evidence type="ECO:0000313" key="3">
    <source>
        <dbReference type="Proteomes" id="UP001202244"/>
    </source>
</evidence>
<reference evidence="2 3" key="1">
    <citation type="journal article" date="2023" name="Microbiol. Spectr.">
        <title>Synergy between Genome Mining, Metabolomics, and Bioinformatics Uncovers Antibacterial Chlorinated Carbazole Alkaloids and Their Biosynthetic Gene Cluster from Streptomyces tubbatahanensis sp. nov., a Novel Actinomycete Isolated from Sulu Sea, Philippines.</title>
        <authorList>
            <person name="Tenebro C.P."/>
            <person name="Trono D.J.V.L."/>
            <person name="Balida L.A.P."/>
            <person name="Bayog L.K.A."/>
            <person name="Bruna J.R."/>
            <person name="Sabido E.M."/>
            <person name="Caspe D.P.C."/>
            <person name="de Los Santos E.L.C."/>
            <person name="Saludes J.P."/>
            <person name="Dalisay D.S."/>
        </authorList>
    </citation>
    <scope>NUCLEOTIDE SEQUENCE [LARGE SCALE GENOMIC DNA]</scope>
    <source>
        <strain evidence="2 3">DSD3025</strain>
    </source>
</reference>
<evidence type="ECO:0000313" key="2">
    <source>
        <dbReference type="EMBL" id="UNS99079.1"/>
    </source>
</evidence>
<keyword evidence="1" id="KW-1133">Transmembrane helix</keyword>
<keyword evidence="3" id="KW-1185">Reference proteome</keyword>
<sequence>MPGKPRTPREVVQEHEHRYAPDADRPLGGYLAVLSSFGTGVVGAALAARCAGRRAPQDLSTRELVLLTLATHKLSRMVSKDAVASPFRAPFTRYAGTSAPAEVAEEVRGKGLKHAVGELITCPFCLAPWVASALLVLRAASPATARTCYSGLAAVAGSDFLQFAYAAAQERHSPRD</sequence>
<dbReference type="InterPro" id="IPR010773">
    <property type="entry name" value="Mycophage_PG1_Gp7"/>
</dbReference>
<keyword evidence="1" id="KW-0472">Membrane</keyword>
<accession>A0ABY3XX36</accession>
<feature type="transmembrane region" description="Helical" evidence="1">
    <location>
        <begin position="27"/>
        <end position="48"/>
    </location>
</feature>
<proteinExistence type="predicted"/>
<dbReference type="Proteomes" id="UP001202244">
    <property type="component" value="Chromosome"/>
</dbReference>
<keyword evidence="1" id="KW-0812">Transmembrane</keyword>
<protein>
    <submittedName>
        <fullName evidence="2">DUF1360 domain-containing protein</fullName>
    </submittedName>
</protein>
<dbReference type="RefSeq" id="WP_242754537.1">
    <property type="nucleotide sequence ID" value="NZ_CP093846.1"/>
</dbReference>
<organism evidence="2 3">
    <name type="scientific">Streptomyces tubbatahanensis</name>
    <dbReference type="NCBI Taxonomy" id="2923272"/>
    <lineage>
        <taxon>Bacteria</taxon>
        <taxon>Bacillati</taxon>
        <taxon>Actinomycetota</taxon>
        <taxon>Actinomycetes</taxon>
        <taxon>Kitasatosporales</taxon>
        <taxon>Streptomycetaceae</taxon>
        <taxon>Streptomyces</taxon>
    </lineage>
</organism>
<gene>
    <name evidence="2" type="ORF">MMF93_23430</name>
</gene>
<evidence type="ECO:0000256" key="1">
    <source>
        <dbReference type="SAM" id="Phobius"/>
    </source>
</evidence>
<dbReference type="Pfam" id="PF07098">
    <property type="entry name" value="DUF1360"/>
    <property type="match status" value="1"/>
</dbReference>
<dbReference type="EMBL" id="CP093846">
    <property type="protein sequence ID" value="UNS99079.1"/>
    <property type="molecule type" value="Genomic_DNA"/>
</dbReference>